<dbReference type="InterPro" id="IPR003594">
    <property type="entry name" value="HATPase_dom"/>
</dbReference>
<evidence type="ECO:0000256" key="7">
    <source>
        <dbReference type="ARBA" id="ARBA00022840"/>
    </source>
</evidence>
<dbReference type="SMART" id="SM00388">
    <property type="entry name" value="HisKA"/>
    <property type="match status" value="1"/>
</dbReference>
<dbReference type="SUPFAM" id="SSF52172">
    <property type="entry name" value="CheY-like"/>
    <property type="match status" value="2"/>
</dbReference>
<feature type="modified residue" description="4-aspartylphosphate" evidence="11">
    <location>
        <position position="56"/>
    </location>
</feature>
<dbReference type="EC" id="2.7.13.3" evidence="2"/>
<dbReference type="PANTHER" id="PTHR45339">
    <property type="entry name" value="HYBRID SIGNAL TRANSDUCTION HISTIDINE KINASE J"/>
    <property type="match status" value="1"/>
</dbReference>
<keyword evidence="6" id="KW-0418">Kinase</keyword>
<dbReference type="EMBL" id="JABVCQ010000009">
    <property type="protein sequence ID" value="MBB1125756.1"/>
    <property type="molecule type" value="Genomic_DNA"/>
</dbReference>
<dbReference type="InterPro" id="IPR036890">
    <property type="entry name" value="HATPase_C_sf"/>
</dbReference>
<dbReference type="SMART" id="SM00387">
    <property type="entry name" value="HATPase_c"/>
    <property type="match status" value="1"/>
</dbReference>
<keyword evidence="5" id="KW-0547">Nucleotide-binding</keyword>
<evidence type="ECO:0000256" key="11">
    <source>
        <dbReference type="PROSITE-ProRule" id="PRU00169"/>
    </source>
</evidence>
<feature type="domain" description="Response regulatory" evidence="13">
    <location>
        <begin position="7"/>
        <end position="123"/>
    </location>
</feature>
<dbReference type="SUPFAM" id="SSF55874">
    <property type="entry name" value="ATPase domain of HSP90 chaperone/DNA topoisomerase II/histidine kinase"/>
    <property type="match status" value="1"/>
</dbReference>
<feature type="modified residue" description="4-aspartylphosphate" evidence="11">
    <location>
        <position position="495"/>
    </location>
</feature>
<evidence type="ECO:0000256" key="6">
    <source>
        <dbReference type="ARBA" id="ARBA00022777"/>
    </source>
</evidence>
<dbReference type="FunFam" id="3.30.565.10:FF:000010">
    <property type="entry name" value="Sensor histidine kinase RcsC"/>
    <property type="match status" value="1"/>
</dbReference>
<dbReference type="InterPro" id="IPR003661">
    <property type="entry name" value="HisK_dim/P_dom"/>
</dbReference>
<feature type="domain" description="Histidine kinase" evidence="12">
    <location>
        <begin position="152"/>
        <end position="393"/>
    </location>
</feature>
<keyword evidence="4" id="KW-0808">Transferase</keyword>
<name>A0A839HED7_9GAMM</name>
<evidence type="ECO:0000256" key="3">
    <source>
        <dbReference type="ARBA" id="ARBA00022553"/>
    </source>
</evidence>
<dbReference type="CDD" id="cd17546">
    <property type="entry name" value="REC_hyHK_CKI1_RcsC-like"/>
    <property type="match status" value="1"/>
</dbReference>
<evidence type="ECO:0000313" key="15">
    <source>
        <dbReference type="Proteomes" id="UP000548632"/>
    </source>
</evidence>
<sequence length="566" mass="62305">MTNQRRKLLVVDDEDTIREFIVMCFNQQYEIVQAADGTDALVTLETETGIDVVLLDIMMPGLDGFEVLEIIKSSAQLEHLRVIMLSAKVDTQSKVRAFAAGAVDFVNKPFDAGELEARISTQIRLILAETELKQARIAAEAANQAKSEFLANMSHEMRTPLNAVIGLSELLAATPLEPSQYELVKVITNSGSSLLALINDVLDYSKIEAGMLELDAVRFSPADCIKEVLELIGIKAEEKRLALHFHLAPQLPRLFIGDGNRFRQILTNLLANAVKFTEQGRIDVTLDGQETTAAVLGVVMRPPDHLISANDRVYQLTLIVQDTGIGIPKERRSRLFERFSQVDSSITRRYGGTGLGLAICKRLVELFGGQIDIESSGIHGQGSLFRCTFPLYACSNQEPLLPAHPPFQNKPPLASNVMTLPLPTAIEPPPVETHTDKPAPSWSNLRVLLAEDNLINQQVTLKMLKSLGMTADVANNGAEAVTAVQRQHYDVILMDLQMPELDGISASRQIRQLLPPDQQPTIIALTANALEDDRRACMDAGMNAFTTKPIRIAKLTEVLDECFSKP</sequence>
<keyword evidence="3 11" id="KW-0597">Phosphoprotein</keyword>
<evidence type="ECO:0000256" key="1">
    <source>
        <dbReference type="ARBA" id="ARBA00000085"/>
    </source>
</evidence>
<feature type="domain" description="Response regulatory" evidence="13">
    <location>
        <begin position="446"/>
        <end position="563"/>
    </location>
</feature>
<dbReference type="PROSITE" id="PS50110">
    <property type="entry name" value="RESPONSE_REGULATORY"/>
    <property type="match status" value="2"/>
</dbReference>
<keyword evidence="8" id="KW-0902">Two-component regulatory system</keyword>
<dbReference type="InterPro" id="IPR005467">
    <property type="entry name" value="His_kinase_dom"/>
</dbReference>
<evidence type="ECO:0000256" key="10">
    <source>
        <dbReference type="ARBA" id="ARBA00068150"/>
    </source>
</evidence>
<dbReference type="GO" id="GO:0000155">
    <property type="term" value="F:phosphorelay sensor kinase activity"/>
    <property type="evidence" value="ECO:0007669"/>
    <property type="project" value="InterPro"/>
</dbReference>
<gene>
    <name evidence="14" type="ORF">HUK38_05840</name>
</gene>
<evidence type="ECO:0000256" key="4">
    <source>
        <dbReference type="ARBA" id="ARBA00022679"/>
    </source>
</evidence>
<dbReference type="PRINTS" id="PR00344">
    <property type="entry name" value="BCTRLSENSOR"/>
</dbReference>
<dbReference type="InterPro" id="IPR036097">
    <property type="entry name" value="HisK_dim/P_sf"/>
</dbReference>
<dbReference type="Pfam" id="PF02518">
    <property type="entry name" value="HATPase_c"/>
    <property type="match status" value="1"/>
</dbReference>
<dbReference type="CDD" id="cd16922">
    <property type="entry name" value="HATPase_EvgS-ArcB-TorS-like"/>
    <property type="match status" value="1"/>
</dbReference>
<evidence type="ECO:0000256" key="9">
    <source>
        <dbReference type="ARBA" id="ARBA00064003"/>
    </source>
</evidence>
<dbReference type="SUPFAM" id="SSF47384">
    <property type="entry name" value="Homodimeric domain of signal transducing histidine kinase"/>
    <property type="match status" value="1"/>
</dbReference>
<dbReference type="InterPro" id="IPR011006">
    <property type="entry name" value="CheY-like_superfamily"/>
</dbReference>
<evidence type="ECO:0000256" key="5">
    <source>
        <dbReference type="ARBA" id="ARBA00022741"/>
    </source>
</evidence>
<keyword evidence="15" id="KW-1185">Reference proteome</keyword>
<dbReference type="SMART" id="SM00448">
    <property type="entry name" value="REC"/>
    <property type="match status" value="2"/>
</dbReference>
<dbReference type="InterPro" id="IPR004358">
    <property type="entry name" value="Sig_transdc_His_kin-like_C"/>
</dbReference>
<dbReference type="AlphaFoldDB" id="A0A839HED7"/>
<evidence type="ECO:0000259" key="13">
    <source>
        <dbReference type="PROSITE" id="PS50110"/>
    </source>
</evidence>
<reference evidence="14 15" key="1">
    <citation type="journal article" date="2020" name="Arch. Microbiol.">
        <title>The genome sequence of the giant phototrophic gammaproteobacterium Thiospirillum jenense gives insight into its physiological properties and phylogenetic relationships.</title>
        <authorList>
            <person name="Imhoff J.F."/>
            <person name="Meyer T.E."/>
            <person name="Kyndt J.A."/>
        </authorList>
    </citation>
    <scope>NUCLEOTIDE SEQUENCE [LARGE SCALE GENOMIC DNA]</scope>
    <source>
        <strain evidence="14 15">DSM 216</strain>
    </source>
</reference>
<proteinExistence type="predicted"/>
<dbReference type="CDD" id="cd00082">
    <property type="entry name" value="HisKA"/>
    <property type="match status" value="1"/>
</dbReference>
<evidence type="ECO:0000256" key="8">
    <source>
        <dbReference type="ARBA" id="ARBA00023012"/>
    </source>
</evidence>
<comment type="subunit">
    <text evidence="9">At low DSF concentrations, interacts with RpfF.</text>
</comment>
<comment type="caution">
    <text evidence="14">The sequence shown here is derived from an EMBL/GenBank/DDBJ whole genome shotgun (WGS) entry which is preliminary data.</text>
</comment>
<dbReference type="Gene3D" id="3.40.50.2300">
    <property type="match status" value="2"/>
</dbReference>
<accession>A0A839HED7</accession>
<organism evidence="14 15">
    <name type="scientific">Thiospirillum jenense</name>
    <dbReference type="NCBI Taxonomy" id="1653858"/>
    <lineage>
        <taxon>Bacteria</taxon>
        <taxon>Pseudomonadati</taxon>
        <taxon>Pseudomonadota</taxon>
        <taxon>Gammaproteobacteria</taxon>
        <taxon>Chromatiales</taxon>
        <taxon>Chromatiaceae</taxon>
        <taxon>Thiospirillum</taxon>
    </lineage>
</organism>
<comment type="catalytic activity">
    <reaction evidence="1">
        <text>ATP + protein L-histidine = ADP + protein N-phospho-L-histidine.</text>
        <dbReference type="EC" id="2.7.13.3"/>
    </reaction>
</comment>
<dbReference type="PROSITE" id="PS50109">
    <property type="entry name" value="HIS_KIN"/>
    <property type="match status" value="1"/>
</dbReference>
<evidence type="ECO:0000259" key="12">
    <source>
        <dbReference type="PROSITE" id="PS50109"/>
    </source>
</evidence>
<dbReference type="Pfam" id="PF00072">
    <property type="entry name" value="Response_reg"/>
    <property type="match status" value="2"/>
</dbReference>
<dbReference type="InterPro" id="IPR001789">
    <property type="entry name" value="Sig_transdc_resp-reg_receiver"/>
</dbReference>
<dbReference type="Gene3D" id="3.30.565.10">
    <property type="entry name" value="Histidine kinase-like ATPase, C-terminal domain"/>
    <property type="match status" value="1"/>
</dbReference>
<keyword evidence="7" id="KW-0067">ATP-binding</keyword>
<dbReference type="Proteomes" id="UP000548632">
    <property type="component" value="Unassembled WGS sequence"/>
</dbReference>
<protein>
    <recommendedName>
        <fullName evidence="10">Sensory/regulatory protein RpfC</fullName>
        <ecNumber evidence="2">2.7.13.3</ecNumber>
    </recommendedName>
</protein>
<dbReference type="PANTHER" id="PTHR45339:SF1">
    <property type="entry name" value="HYBRID SIGNAL TRANSDUCTION HISTIDINE KINASE J"/>
    <property type="match status" value="1"/>
</dbReference>
<dbReference type="Gene3D" id="1.10.287.130">
    <property type="match status" value="1"/>
</dbReference>
<dbReference type="Pfam" id="PF00512">
    <property type="entry name" value="HisKA"/>
    <property type="match status" value="1"/>
</dbReference>
<dbReference type="FunFam" id="1.10.287.130:FF:000002">
    <property type="entry name" value="Two-component osmosensing histidine kinase"/>
    <property type="match status" value="1"/>
</dbReference>
<dbReference type="GO" id="GO:0005524">
    <property type="term" value="F:ATP binding"/>
    <property type="evidence" value="ECO:0007669"/>
    <property type="project" value="UniProtKB-KW"/>
</dbReference>
<dbReference type="RefSeq" id="WP_182583382.1">
    <property type="nucleotide sequence ID" value="NZ_JABVCQ010000009.1"/>
</dbReference>
<evidence type="ECO:0000313" key="14">
    <source>
        <dbReference type="EMBL" id="MBB1125756.1"/>
    </source>
</evidence>
<evidence type="ECO:0000256" key="2">
    <source>
        <dbReference type="ARBA" id="ARBA00012438"/>
    </source>
</evidence>